<evidence type="ECO:0000313" key="2">
    <source>
        <dbReference type="EMBL" id="EFH80517.1"/>
    </source>
</evidence>
<dbReference type="AlphaFoldDB" id="D6U6A6"/>
<name>D6U6A6_KTERA</name>
<dbReference type="STRING" id="485913.Krac_1126"/>
<evidence type="ECO:0000313" key="3">
    <source>
        <dbReference type="Proteomes" id="UP000004508"/>
    </source>
</evidence>
<sequence>MRDRNTSTRRDNVEGQTGRRGDMARGDCKEDAVFVNENGLEQNTSLISTLSEHPQWISIPSRQASMLRGMRF</sequence>
<keyword evidence="3" id="KW-1185">Reference proteome</keyword>
<dbReference type="EMBL" id="ADVG01000005">
    <property type="protein sequence ID" value="EFH80517.1"/>
    <property type="molecule type" value="Genomic_DNA"/>
</dbReference>
<feature type="region of interest" description="Disordered" evidence="1">
    <location>
        <begin position="1"/>
        <end position="27"/>
    </location>
</feature>
<evidence type="ECO:0000256" key="1">
    <source>
        <dbReference type="SAM" id="MobiDB-lite"/>
    </source>
</evidence>
<gene>
    <name evidence="2" type="ORF">Krac_1126</name>
</gene>
<proteinExistence type="predicted"/>
<organism evidence="2 3">
    <name type="scientific">Ktedonobacter racemifer DSM 44963</name>
    <dbReference type="NCBI Taxonomy" id="485913"/>
    <lineage>
        <taxon>Bacteria</taxon>
        <taxon>Bacillati</taxon>
        <taxon>Chloroflexota</taxon>
        <taxon>Ktedonobacteria</taxon>
        <taxon>Ktedonobacterales</taxon>
        <taxon>Ktedonobacteraceae</taxon>
        <taxon>Ktedonobacter</taxon>
    </lineage>
</organism>
<accession>D6U6A6</accession>
<comment type="caution">
    <text evidence="2">The sequence shown here is derived from an EMBL/GenBank/DDBJ whole genome shotgun (WGS) entry which is preliminary data.</text>
</comment>
<reference evidence="2 3" key="1">
    <citation type="journal article" date="2011" name="Stand. Genomic Sci.">
        <title>Non-contiguous finished genome sequence and contextual data of the filamentous soil bacterium Ktedonobacter racemifer type strain (SOSP1-21).</title>
        <authorList>
            <person name="Chang Y.J."/>
            <person name="Land M."/>
            <person name="Hauser L."/>
            <person name="Chertkov O."/>
            <person name="Del Rio T.G."/>
            <person name="Nolan M."/>
            <person name="Copeland A."/>
            <person name="Tice H."/>
            <person name="Cheng J.F."/>
            <person name="Lucas S."/>
            <person name="Han C."/>
            <person name="Goodwin L."/>
            <person name="Pitluck S."/>
            <person name="Ivanova N."/>
            <person name="Ovchinikova G."/>
            <person name="Pati A."/>
            <person name="Chen A."/>
            <person name="Palaniappan K."/>
            <person name="Mavromatis K."/>
            <person name="Liolios K."/>
            <person name="Brettin T."/>
            <person name="Fiebig A."/>
            <person name="Rohde M."/>
            <person name="Abt B."/>
            <person name="Goker M."/>
            <person name="Detter J.C."/>
            <person name="Woyke T."/>
            <person name="Bristow J."/>
            <person name="Eisen J.A."/>
            <person name="Markowitz V."/>
            <person name="Hugenholtz P."/>
            <person name="Kyrpides N.C."/>
            <person name="Klenk H.P."/>
            <person name="Lapidus A."/>
        </authorList>
    </citation>
    <scope>NUCLEOTIDE SEQUENCE [LARGE SCALE GENOMIC DNA]</scope>
    <source>
        <strain evidence="3">DSM 44963</strain>
    </source>
</reference>
<dbReference type="Proteomes" id="UP000004508">
    <property type="component" value="Unassembled WGS sequence"/>
</dbReference>
<dbReference type="InParanoid" id="D6U6A6"/>
<protein>
    <submittedName>
        <fullName evidence="2">Uncharacterized protein</fullName>
    </submittedName>
</protein>